<dbReference type="InterPro" id="IPR036396">
    <property type="entry name" value="Cyt_P450_sf"/>
</dbReference>
<dbReference type="PROSITE" id="PS00086">
    <property type="entry name" value="CYTOCHROME_P450"/>
    <property type="match status" value="1"/>
</dbReference>
<dbReference type="SUPFAM" id="SSF48264">
    <property type="entry name" value="Cytochrome P450"/>
    <property type="match status" value="1"/>
</dbReference>
<dbReference type="GO" id="GO:0004497">
    <property type="term" value="F:monooxygenase activity"/>
    <property type="evidence" value="ECO:0007669"/>
    <property type="project" value="UniProtKB-KW"/>
</dbReference>
<evidence type="ECO:0000256" key="11">
    <source>
        <dbReference type="ARBA" id="ARBA00060577"/>
    </source>
</evidence>
<keyword evidence="15" id="KW-0503">Monooxygenase</keyword>
<dbReference type="PANTHER" id="PTHR24286">
    <property type="entry name" value="CYTOCHROME P450 26"/>
    <property type="match status" value="1"/>
</dbReference>
<dbReference type="AlphaFoldDB" id="A0AAV1DVQ4"/>
<feature type="binding site" description="axial binding residue" evidence="14">
    <location>
        <position position="471"/>
    </location>
    <ligand>
        <name>heme</name>
        <dbReference type="ChEBI" id="CHEBI:30413"/>
    </ligand>
    <ligandPart>
        <name>Fe</name>
        <dbReference type="ChEBI" id="CHEBI:18248"/>
    </ligandPart>
</feature>
<dbReference type="InterPro" id="IPR017972">
    <property type="entry name" value="Cyt_P450_CS"/>
</dbReference>
<evidence type="ECO:0000256" key="15">
    <source>
        <dbReference type="RuleBase" id="RU000461"/>
    </source>
</evidence>
<comment type="pathway">
    <text evidence="2">Hormone biosynthesis.</text>
</comment>
<evidence type="ECO:0000256" key="1">
    <source>
        <dbReference type="ARBA" id="ARBA00004167"/>
    </source>
</evidence>
<dbReference type="GO" id="GO:0020037">
    <property type="term" value="F:heme binding"/>
    <property type="evidence" value="ECO:0007669"/>
    <property type="project" value="InterPro"/>
</dbReference>
<evidence type="ECO:0000256" key="13">
    <source>
        <dbReference type="ARBA" id="ARBA00077474"/>
    </source>
</evidence>
<comment type="catalytic activity">
    <reaction evidence="10">
        <text>campesterol + reduced [NADPH--hemoprotein reductase] + O2 = (22S)-22-hydroxycampesterol + oxidized [NADPH--hemoprotein reductase] + H2O + H(+)</text>
        <dbReference type="Rhea" id="RHEA:69835"/>
        <dbReference type="Rhea" id="RHEA-COMP:11964"/>
        <dbReference type="Rhea" id="RHEA-COMP:11965"/>
        <dbReference type="ChEBI" id="CHEBI:15377"/>
        <dbReference type="ChEBI" id="CHEBI:15378"/>
        <dbReference type="ChEBI" id="CHEBI:15379"/>
        <dbReference type="ChEBI" id="CHEBI:28623"/>
        <dbReference type="ChEBI" id="CHEBI:57618"/>
        <dbReference type="ChEBI" id="CHEBI:58210"/>
        <dbReference type="ChEBI" id="CHEBI:72331"/>
    </reaction>
    <physiologicalReaction direction="left-to-right" evidence="10">
        <dbReference type="Rhea" id="RHEA:69836"/>
    </physiologicalReaction>
</comment>
<evidence type="ECO:0000256" key="12">
    <source>
        <dbReference type="ARBA" id="ARBA00067336"/>
    </source>
</evidence>
<evidence type="ECO:0000313" key="18">
    <source>
        <dbReference type="Proteomes" id="UP001161247"/>
    </source>
</evidence>
<dbReference type="PRINTS" id="PR00463">
    <property type="entry name" value="EP450I"/>
</dbReference>
<keyword evidence="5" id="KW-1133">Transmembrane helix</keyword>
<evidence type="ECO:0000256" key="6">
    <source>
        <dbReference type="ARBA" id="ARBA00023002"/>
    </source>
</evidence>
<feature type="compositionally biased region" description="Polar residues" evidence="16">
    <location>
        <begin position="297"/>
        <end position="306"/>
    </location>
</feature>
<comment type="pathway">
    <text evidence="9">Plant hormone biosynthesis; brassinosteroid biosynthesis.</text>
</comment>
<comment type="cofactor">
    <cofactor evidence="14">
        <name>heme</name>
        <dbReference type="ChEBI" id="CHEBI:30413"/>
    </cofactor>
</comment>
<dbReference type="GO" id="GO:0010268">
    <property type="term" value="P:brassinosteroid homeostasis"/>
    <property type="evidence" value="ECO:0007669"/>
    <property type="project" value="TreeGrafter"/>
</dbReference>
<dbReference type="GO" id="GO:0005506">
    <property type="term" value="F:iron ion binding"/>
    <property type="evidence" value="ECO:0007669"/>
    <property type="project" value="InterPro"/>
</dbReference>
<evidence type="ECO:0000256" key="2">
    <source>
        <dbReference type="ARBA" id="ARBA00004972"/>
    </source>
</evidence>
<comment type="similarity">
    <text evidence="15">Belongs to the cytochrome P450 family.</text>
</comment>
<keyword evidence="3" id="KW-0812">Transmembrane</keyword>
<name>A0AAV1DVQ4_OLDCO</name>
<feature type="compositionally biased region" description="Basic and acidic residues" evidence="16">
    <location>
        <begin position="287"/>
        <end position="296"/>
    </location>
</feature>
<dbReference type="EMBL" id="OX459123">
    <property type="protein sequence ID" value="CAI9111151.1"/>
    <property type="molecule type" value="Genomic_DNA"/>
</dbReference>
<dbReference type="GO" id="GO:0016020">
    <property type="term" value="C:membrane"/>
    <property type="evidence" value="ECO:0007669"/>
    <property type="project" value="UniProtKB-SubCell"/>
</dbReference>
<comment type="pathway">
    <text evidence="11">Steroid biosynthesis.</text>
</comment>
<keyword evidence="14 15" id="KW-0349">Heme</keyword>
<proteinExistence type="inferred from homology"/>
<dbReference type="Gene3D" id="1.10.630.10">
    <property type="entry name" value="Cytochrome P450"/>
    <property type="match status" value="1"/>
</dbReference>
<dbReference type="GO" id="GO:0016705">
    <property type="term" value="F:oxidoreductase activity, acting on paired donors, with incorporation or reduction of molecular oxygen"/>
    <property type="evidence" value="ECO:0007669"/>
    <property type="project" value="InterPro"/>
</dbReference>
<organism evidence="17 18">
    <name type="scientific">Oldenlandia corymbosa var. corymbosa</name>
    <dbReference type="NCBI Taxonomy" id="529605"/>
    <lineage>
        <taxon>Eukaryota</taxon>
        <taxon>Viridiplantae</taxon>
        <taxon>Streptophyta</taxon>
        <taxon>Embryophyta</taxon>
        <taxon>Tracheophyta</taxon>
        <taxon>Spermatophyta</taxon>
        <taxon>Magnoliopsida</taxon>
        <taxon>eudicotyledons</taxon>
        <taxon>Gunneridae</taxon>
        <taxon>Pentapetalae</taxon>
        <taxon>asterids</taxon>
        <taxon>lamiids</taxon>
        <taxon>Gentianales</taxon>
        <taxon>Rubiaceae</taxon>
        <taxon>Rubioideae</taxon>
        <taxon>Spermacoceae</taxon>
        <taxon>Hedyotis-Oldenlandia complex</taxon>
        <taxon>Oldenlandia</taxon>
    </lineage>
</organism>
<evidence type="ECO:0000256" key="4">
    <source>
        <dbReference type="ARBA" id="ARBA00022723"/>
    </source>
</evidence>
<dbReference type="GO" id="GO:0016132">
    <property type="term" value="P:brassinosteroid biosynthetic process"/>
    <property type="evidence" value="ECO:0007669"/>
    <property type="project" value="TreeGrafter"/>
</dbReference>
<comment type="subcellular location">
    <subcellularLocation>
        <location evidence="1">Membrane</location>
        <topology evidence="1">Single-pass membrane protein</topology>
    </subcellularLocation>
</comment>
<dbReference type="PANTHER" id="PTHR24286:SF159">
    <property type="entry name" value="CYTOCHROME P450, FAMILY 724, SUBFAMILY A, POLYPEPTIDE 1"/>
    <property type="match status" value="1"/>
</dbReference>
<dbReference type="InterPro" id="IPR001128">
    <property type="entry name" value="Cyt_P450"/>
</dbReference>
<reference evidence="17" key="1">
    <citation type="submission" date="2023-03" db="EMBL/GenBank/DDBJ databases">
        <authorList>
            <person name="Julca I."/>
        </authorList>
    </citation>
    <scope>NUCLEOTIDE SEQUENCE</scope>
</reference>
<keyword evidence="18" id="KW-1185">Reference proteome</keyword>
<evidence type="ECO:0000256" key="10">
    <source>
        <dbReference type="ARBA" id="ARBA00052777"/>
    </source>
</evidence>
<keyword evidence="8" id="KW-0472">Membrane</keyword>
<protein>
    <recommendedName>
        <fullName evidence="12">Cytochrome P450 724B1</fullName>
    </recommendedName>
    <alternativeName>
        <fullName evidence="13">(22S)-22-hydroxycampesterol synthase</fullName>
    </alternativeName>
</protein>
<keyword evidence="7 14" id="KW-0408">Iron</keyword>
<dbReference type="PRINTS" id="PR00385">
    <property type="entry name" value="P450"/>
</dbReference>
<gene>
    <name evidence="17" type="ORF">OLC1_LOCUS18638</name>
</gene>
<dbReference type="Proteomes" id="UP001161247">
    <property type="component" value="Chromosome 6"/>
</dbReference>
<dbReference type="InterPro" id="IPR002401">
    <property type="entry name" value="Cyt_P450_E_grp-I"/>
</dbReference>
<evidence type="ECO:0000256" key="8">
    <source>
        <dbReference type="ARBA" id="ARBA00023136"/>
    </source>
</evidence>
<evidence type="ECO:0000256" key="3">
    <source>
        <dbReference type="ARBA" id="ARBA00022692"/>
    </source>
</evidence>
<evidence type="ECO:0000313" key="17">
    <source>
        <dbReference type="EMBL" id="CAI9111151.1"/>
    </source>
</evidence>
<dbReference type="GO" id="GO:0016125">
    <property type="term" value="P:sterol metabolic process"/>
    <property type="evidence" value="ECO:0007669"/>
    <property type="project" value="TreeGrafter"/>
</dbReference>
<evidence type="ECO:0000256" key="9">
    <source>
        <dbReference type="ARBA" id="ARBA00037910"/>
    </source>
</evidence>
<evidence type="ECO:0000256" key="7">
    <source>
        <dbReference type="ARBA" id="ARBA00023004"/>
    </source>
</evidence>
<evidence type="ECO:0000256" key="14">
    <source>
        <dbReference type="PIRSR" id="PIRSR602401-1"/>
    </source>
</evidence>
<sequence>MYIKDVNQFFLIHKKKKKEKMLRNKMGGIQFSDITAMPQFAVVVLALALGLLPLLISYLSVRFHSVKQSNNNKKEKIPDGSMGFWPVLGETFDFLKSHPSTSMGQFLEDRRSKYGDVFKSHLFGSPTIVSCDMEMNLFILQNEGKLFRSSYPKSVSDILGSGSMLIVTGDQHKKVRSTAANHIATSKSRPEFLNYVDKLSTSLMKSWQKLPRGEKVPFFQVAKEFTMGVMLKNLIDMEPEDPLAPMFFNDFLTFAKGFVSLPVYLPGSPYAKAVKARTRISSTLRSIMEDRKKRQSGDSVTSPSSSRGDFLDGLLKKEAMSDEEVVDLVRDLLLAGYETTSGLMGLVVYFLSQSPKALQHLREEHRKIRAEKPPGEPLNLKDYKQMEFTMKVINEALRCGNLVKFVHRKAVKDVEFKGYLIPQGWKVLPVLLSPHLDQSLHDHPTRFDPWRWEDEATIKKVMPFGAGARLCPGAEIARVETSFFLHHLILNYSWKIAEDESPVVFPYLDFRRAMLLQIEPLEDNALN</sequence>
<keyword evidence="6 15" id="KW-0560">Oxidoreductase</keyword>
<evidence type="ECO:0000256" key="16">
    <source>
        <dbReference type="SAM" id="MobiDB-lite"/>
    </source>
</evidence>
<evidence type="ECO:0000256" key="5">
    <source>
        <dbReference type="ARBA" id="ARBA00022989"/>
    </source>
</evidence>
<dbReference type="FunFam" id="1.10.630.10:FF:000057">
    <property type="entry name" value="Cytochrome P450 724B1"/>
    <property type="match status" value="1"/>
</dbReference>
<feature type="region of interest" description="Disordered" evidence="16">
    <location>
        <begin position="287"/>
        <end position="306"/>
    </location>
</feature>
<accession>A0AAV1DVQ4</accession>
<dbReference type="CDD" id="cd11043">
    <property type="entry name" value="CYP90-like"/>
    <property type="match status" value="1"/>
</dbReference>
<dbReference type="Pfam" id="PF00067">
    <property type="entry name" value="p450"/>
    <property type="match status" value="1"/>
</dbReference>
<keyword evidence="4 14" id="KW-0479">Metal-binding</keyword>